<evidence type="ECO:0000256" key="1">
    <source>
        <dbReference type="ARBA" id="ARBA00004141"/>
    </source>
</evidence>
<feature type="transmembrane region" description="Helical" evidence="6">
    <location>
        <begin position="72"/>
        <end position="94"/>
    </location>
</feature>
<evidence type="ECO:0000256" key="6">
    <source>
        <dbReference type="SAM" id="Phobius"/>
    </source>
</evidence>
<proteinExistence type="predicted"/>
<accession>A0ABZ3J298</accession>
<dbReference type="EMBL" id="CP155571">
    <property type="protein sequence ID" value="XFO72261.1"/>
    <property type="molecule type" value="Genomic_DNA"/>
</dbReference>
<dbReference type="InterPro" id="IPR007816">
    <property type="entry name" value="ResB-like_domain"/>
</dbReference>
<evidence type="ECO:0000313" key="9">
    <source>
        <dbReference type="Proteomes" id="UP000216052"/>
    </source>
</evidence>
<dbReference type="Pfam" id="PF05140">
    <property type="entry name" value="ResB"/>
    <property type="match status" value="1"/>
</dbReference>
<sequence>MFKSMKTGFILLLLISLFASFIDLSNPSVDYSFIGFYFLVIMFVINLAIYVVNKLKKIIQLLKMRTESRSSLYSGVGLHLSLFAVHAGIALLFLGNILDLGLGYSQRVELRPGESFTLPGSRTVLRLEDFRIDYYQDGSPSQYTSKVLVTENDQEVTYDITVNHPLEISGSKIYQESYGWIVNIEIGDGNNLKKYFVKPGDEVGLENRKIEIVRYFMNFVPGKMPEKGVTGAPAVMYYMSQKNLTGVAKLGEKIKISDNQFLTFVDKQAFTVLKVKNSPGLTIVEVGGILLMIGIVLVFSFMHKKSMQFNDFCKDVAQ</sequence>
<evidence type="ECO:0000259" key="7">
    <source>
        <dbReference type="Pfam" id="PF05140"/>
    </source>
</evidence>
<evidence type="ECO:0000256" key="2">
    <source>
        <dbReference type="ARBA" id="ARBA00022692"/>
    </source>
</evidence>
<comment type="subcellular location">
    <subcellularLocation>
        <location evidence="1">Membrane</location>
        <topology evidence="1">Multi-pass membrane protein</topology>
    </subcellularLocation>
</comment>
<keyword evidence="4 6" id="KW-1133">Transmembrane helix</keyword>
<dbReference type="PANTHER" id="PTHR31566:SF5">
    <property type="entry name" value="RESB-LIKE DOMAIN-CONTAINING PROTEIN"/>
    <property type="match status" value="1"/>
</dbReference>
<organism evidence="8 9">
    <name type="scientific">Sporomusa acidovorans (strain ATCC 49682 / DSM 3132 / Mol)</name>
    <dbReference type="NCBI Taxonomy" id="1123286"/>
    <lineage>
        <taxon>Bacteria</taxon>
        <taxon>Bacillati</taxon>
        <taxon>Bacillota</taxon>
        <taxon>Negativicutes</taxon>
        <taxon>Selenomonadales</taxon>
        <taxon>Sporomusaceae</taxon>
        <taxon>Sporomusa</taxon>
    </lineage>
</organism>
<evidence type="ECO:0000256" key="5">
    <source>
        <dbReference type="ARBA" id="ARBA00023136"/>
    </source>
</evidence>
<keyword evidence="3" id="KW-0201">Cytochrome c-type biogenesis</keyword>
<keyword evidence="9" id="KW-1185">Reference proteome</keyword>
<dbReference type="InterPro" id="IPR023494">
    <property type="entry name" value="Cyt_c_bgen_Ccs1/CcsB/ResB"/>
</dbReference>
<dbReference type="PANTHER" id="PTHR31566">
    <property type="entry name" value="CYTOCHROME C BIOGENESIS PROTEIN CCS1, CHLOROPLASTIC"/>
    <property type="match status" value="1"/>
</dbReference>
<gene>
    <name evidence="8" type="primary">ccs1_1</name>
    <name evidence="8" type="ORF">SPACI_023070</name>
</gene>
<protein>
    <submittedName>
        <fullName evidence="8">Cytochrome c biogenesis protein Ccs1</fullName>
    </submittedName>
</protein>
<keyword evidence="5 6" id="KW-0472">Membrane</keyword>
<feature type="domain" description="ResB-like" evidence="7">
    <location>
        <begin position="83"/>
        <end position="179"/>
    </location>
</feature>
<evidence type="ECO:0000313" key="8">
    <source>
        <dbReference type="EMBL" id="XFO72261.1"/>
    </source>
</evidence>
<reference evidence="8" key="1">
    <citation type="submission" date="2024-05" db="EMBL/GenBank/DDBJ databases">
        <title>Isolation and characterization of Sporomusa carbonis sp. nov., a carboxydotrophic hydrogenogen in the genus of Sporomusa isolated from a charcoal burning pile.</title>
        <authorList>
            <person name="Boeer T."/>
            <person name="Rosenbaum F."/>
            <person name="Eysell L."/>
            <person name="Mueller V."/>
            <person name="Daniel R."/>
            <person name="Poehlein A."/>
        </authorList>
    </citation>
    <scope>NUCLEOTIDE SEQUENCE [LARGE SCALE GENOMIC DNA]</scope>
    <source>
        <strain evidence="8">DSM 3132</strain>
    </source>
</reference>
<name>A0ABZ3J298_SPOA4</name>
<evidence type="ECO:0000256" key="3">
    <source>
        <dbReference type="ARBA" id="ARBA00022748"/>
    </source>
</evidence>
<evidence type="ECO:0000256" key="4">
    <source>
        <dbReference type="ARBA" id="ARBA00022989"/>
    </source>
</evidence>
<feature type="transmembrane region" description="Helical" evidence="6">
    <location>
        <begin position="31"/>
        <end position="52"/>
    </location>
</feature>
<dbReference type="Proteomes" id="UP000216052">
    <property type="component" value="Chromosome"/>
</dbReference>
<keyword evidence="2 6" id="KW-0812">Transmembrane</keyword>
<feature type="transmembrane region" description="Helical" evidence="6">
    <location>
        <begin position="280"/>
        <end position="302"/>
    </location>
</feature>